<organism evidence="2 3">
    <name type="scientific">Vitis vinifera</name>
    <name type="common">Grape</name>
    <dbReference type="NCBI Taxonomy" id="29760"/>
    <lineage>
        <taxon>Eukaryota</taxon>
        <taxon>Viridiplantae</taxon>
        <taxon>Streptophyta</taxon>
        <taxon>Embryophyta</taxon>
        <taxon>Tracheophyta</taxon>
        <taxon>Spermatophyta</taxon>
        <taxon>Magnoliopsida</taxon>
        <taxon>eudicotyledons</taxon>
        <taxon>Gunneridae</taxon>
        <taxon>Pentapetalae</taxon>
        <taxon>rosids</taxon>
        <taxon>Vitales</taxon>
        <taxon>Vitaceae</taxon>
        <taxon>Viteae</taxon>
        <taxon>Vitis</taxon>
    </lineage>
</organism>
<gene>
    <name evidence="2" type="primary">MOS11_1</name>
    <name evidence="2" type="ORF">CK203_074699</name>
</gene>
<reference evidence="2 3" key="1">
    <citation type="journal article" date="2018" name="PLoS Genet.">
        <title>Population sequencing reveals clonal diversity and ancestral inbreeding in the grapevine cultivar Chardonnay.</title>
        <authorList>
            <person name="Roach M.J."/>
            <person name="Johnson D.L."/>
            <person name="Bohlmann J."/>
            <person name="van Vuuren H.J."/>
            <person name="Jones S.J."/>
            <person name="Pretorius I.S."/>
            <person name="Schmidt S.A."/>
            <person name="Borneman A.R."/>
        </authorList>
    </citation>
    <scope>NUCLEOTIDE SEQUENCE [LARGE SCALE GENOMIC DNA]</scope>
    <source>
        <strain evidence="3">cv. Chardonnay</strain>
        <tissue evidence="2">Leaf</tissue>
    </source>
</reference>
<dbReference type="Proteomes" id="UP000288805">
    <property type="component" value="Unassembled WGS sequence"/>
</dbReference>
<dbReference type="EMBL" id="QGNW01001471">
    <property type="protein sequence ID" value="RVW39780.1"/>
    <property type="molecule type" value="Genomic_DNA"/>
</dbReference>
<comment type="caution">
    <text evidence="2">The sequence shown here is derived from an EMBL/GenBank/DDBJ whole genome shotgun (WGS) entry which is preliminary data.</text>
</comment>
<proteinExistence type="predicted"/>
<sequence length="303" mass="33423">MATDTQKLLQENPSKTLGVDPPADSNASLKNRLQEDAPNTTIPLSPTDNTVSNVSSKEPDESKVGVRPALQIRWPRPRRILLLFRIFRKRSAEPSGSGCRCSCPKRKKRNSRAERYMMIDFYASSTDRSSPTAHELVNHDKLLLDLHTKVRTMLVIIGALLVFQVGTGPTVHGSDGSKKSEELKRKARAERFGLPLDSAPTDEESKKKARLARFASVSKTDTLEEDKKKARAIRFSNPPSDSLSQVNGKGEDIEPKTAIAGKASGGPEHLHRFSDKSWELGSETEEQDHPDITTETAGLKSVS</sequence>
<feature type="region of interest" description="Disordered" evidence="1">
    <location>
        <begin position="189"/>
        <end position="303"/>
    </location>
</feature>
<feature type="compositionally biased region" description="Polar residues" evidence="1">
    <location>
        <begin position="237"/>
        <end position="247"/>
    </location>
</feature>
<feature type="compositionally biased region" description="Polar residues" evidence="1">
    <location>
        <begin position="1"/>
        <end position="15"/>
    </location>
</feature>
<evidence type="ECO:0000313" key="2">
    <source>
        <dbReference type="EMBL" id="RVW39780.1"/>
    </source>
</evidence>
<feature type="region of interest" description="Disordered" evidence="1">
    <location>
        <begin position="1"/>
        <end position="62"/>
    </location>
</feature>
<evidence type="ECO:0000256" key="1">
    <source>
        <dbReference type="SAM" id="MobiDB-lite"/>
    </source>
</evidence>
<dbReference type="PANTHER" id="PTHR47701">
    <property type="entry name" value="PROTEIN MODIFIER OF SNC1 11"/>
    <property type="match status" value="1"/>
</dbReference>
<dbReference type="GO" id="GO:0016973">
    <property type="term" value="P:poly(A)+ mRNA export from nucleus"/>
    <property type="evidence" value="ECO:0007669"/>
    <property type="project" value="InterPro"/>
</dbReference>
<evidence type="ECO:0000313" key="3">
    <source>
        <dbReference type="Proteomes" id="UP000288805"/>
    </source>
</evidence>
<dbReference type="InterPro" id="IPR044209">
    <property type="entry name" value="MOS11"/>
</dbReference>
<dbReference type="PANTHER" id="PTHR47701:SF2">
    <property type="entry name" value="PROTEIN MODIFIER OF SNC1 11"/>
    <property type="match status" value="1"/>
</dbReference>
<name>A0A438DWJ8_VITVI</name>
<dbReference type="AlphaFoldDB" id="A0A438DWJ8"/>
<protein>
    <submittedName>
        <fullName evidence="2">Protein modifier OF SNC1 11</fullName>
    </submittedName>
</protein>
<feature type="compositionally biased region" description="Basic and acidic residues" evidence="1">
    <location>
        <begin position="268"/>
        <end position="278"/>
    </location>
</feature>
<feature type="compositionally biased region" description="Polar residues" evidence="1">
    <location>
        <begin position="25"/>
        <end position="56"/>
    </location>
</feature>
<accession>A0A438DWJ8</accession>